<gene>
    <name evidence="1" type="ORF">PANDA_005604</name>
</gene>
<evidence type="ECO:0000313" key="1">
    <source>
        <dbReference type="EMBL" id="EFB26588.1"/>
    </source>
</evidence>
<organism evidence="1">
    <name type="scientific">Ailuropoda melanoleuca</name>
    <name type="common">Giant panda</name>
    <dbReference type="NCBI Taxonomy" id="9646"/>
    <lineage>
        <taxon>Eukaryota</taxon>
        <taxon>Metazoa</taxon>
        <taxon>Chordata</taxon>
        <taxon>Craniata</taxon>
        <taxon>Vertebrata</taxon>
        <taxon>Euteleostomi</taxon>
        <taxon>Mammalia</taxon>
        <taxon>Eutheria</taxon>
        <taxon>Laurasiatheria</taxon>
        <taxon>Carnivora</taxon>
        <taxon>Caniformia</taxon>
        <taxon>Ursidae</taxon>
        <taxon>Ailuropoda</taxon>
    </lineage>
</organism>
<dbReference type="AlphaFoldDB" id="D2H6J4"/>
<feature type="non-terminal residue" evidence="1">
    <location>
        <position position="1"/>
    </location>
</feature>
<sequence>ARYQWVCCSPGSNSANCIDEEGPIFNLLPGESNRSGFLTEIEQEYKPVDENNAFYYNFRPLKRSLPSDTQDLGQDGPEKMILL</sequence>
<dbReference type="Pfam" id="PF04360">
    <property type="entry name" value="Serglycin"/>
    <property type="match status" value="2"/>
</dbReference>
<name>D2H6J4_AILME</name>
<proteinExistence type="predicted"/>
<dbReference type="InterPro" id="IPR007455">
    <property type="entry name" value="Serglycin"/>
</dbReference>
<protein>
    <recommendedName>
        <fullName evidence="2">Serglycin</fullName>
    </recommendedName>
</protein>
<accession>D2H6J4</accession>
<dbReference type="InParanoid" id="D2H6J4"/>
<dbReference type="EMBL" id="GL192530">
    <property type="protein sequence ID" value="EFB26588.1"/>
    <property type="molecule type" value="Genomic_DNA"/>
</dbReference>
<reference evidence="1" key="1">
    <citation type="journal article" date="2010" name="Nature">
        <title>The sequence and de novo assembly of the giant panda genome.</title>
        <authorList>
            <person name="Li R."/>
            <person name="Fan W."/>
            <person name="Tian G."/>
            <person name="Zhu H."/>
            <person name="He L."/>
            <person name="Cai J."/>
            <person name="Huang Q."/>
            <person name="Cai Q."/>
            <person name="Li B."/>
            <person name="Bai Y."/>
            <person name="Zhang Z."/>
            <person name="Zhang Y."/>
            <person name="Wang W."/>
            <person name="Li J."/>
            <person name="Wei F."/>
            <person name="Li H."/>
            <person name="Jian M."/>
            <person name="Li J."/>
            <person name="Zhang Z."/>
            <person name="Nielsen R."/>
            <person name="Li D."/>
            <person name="Gu W."/>
            <person name="Yang Z."/>
            <person name="Xuan Z."/>
            <person name="Ryder O.A."/>
            <person name="Leung F.C."/>
            <person name="Zhou Y."/>
            <person name="Cao J."/>
            <person name="Sun X."/>
            <person name="Fu Y."/>
            <person name="Fang X."/>
            <person name="Guo X."/>
            <person name="Wang B."/>
            <person name="Hou R."/>
            <person name="Shen F."/>
            <person name="Mu B."/>
            <person name="Ni P."/>
            <person name="Lin R."/>
            <person name="Qian W."/>
            <person name="Wang G."/>
            <person name="Yu C."/>
            <person name="Nie W."/>
            <person name="Wang J."/>
            <person name="Wu Z."/>
            <person name="Liang H."/>
            <person name="Min J."/>
            <person name="Wu Q."/>
            <person name="Cheng S."/>
            <person name="Ruan J."/>
            <person name="Wang M."/>
            <person name="Shi Z."/>
            <person name="Wen M."/>
            <person name="Liu B."/>
            <person name="Ren X."/>
            <person name="Zheng H."/>
            <person name="Dong D."/>
            <person name="Cook K."/>
            <person name="Shan G."/>
            <person name="Zhang H."/>
            <person name="Kosiol C."/>
            <person name="Xie X."/>
            <person name="Lu Z."/>
            <person name="Zheng H."/>
            <person name="Li Y."/>
            <person name="Steiner C.C."/>
            <person name="Lam T.T."/>
            <person name="Lin S."/>
            <person name="Zhang Q."/>
            <person name="Li G."/>
            <person name="Tian J."/>
            <person name="Gong T."/>
            <person name="Liu H."/>
            <person name="Zhang D."/>
            <person name="Fang L."/>
            <person name="Ye C."/>
            <person name="Zhang J."/>
            <person name="Hu W."/>
            <person name="Xu A."/>
            <person name="Ren Y."/>
            <person name="Zhang G."/>
            <person name="Bruford M.W."/>
            <person name="Li Q."/>
            <person name="Ma L."/>
            <person name="Guo Y."/>
            <person name="An N."/>
            <person name="Hu Y."/>
            <person name="Zheng Y."/>
            <person name="Shi Y."/>
            <person name="Li Z."/>
            <person name="Liu Q."/>
            <person name="Chen Y."/>
            <person name="Zhao J."/>
            <person name="Qu N."/>
            <person name="Zhao S."/>
            <person name="Tian F."/>
            <person name="Wang X."/>
            <person name="Wang H."/>
            <person name="Xu L."/>
            <person name="Liu X."/>
            <person name="Vinar T."/>
            <person name="Wang Y."/>
            <person name="Lam T.W."/>
            <person name="Yiu S.M."/>
            <person name="Liu S."/>
            <person name="Zhang H."/>
            <person name="Li D."/>
            <person name="Huang Y."/>
            <person name="Wang X."/>
            <person name="Yang G."/>
            <person name="Jiang Z."/>
            <person name="Wang J."/>
            <person name="Qin N."/>
            <person name="Li L."/>
            <person name="Li J."/>
            <person name="Bolund L."/>
            <person name="Kristiansen K."/>
            <person name="Wong G.K."/>
            <person name="Olson M."/>
            <person name="Zhang X."/>
            <person name="Li S."/>
            <person name="Yang H."/>
            <person name="Wang J."/>
            <person name="Wang J."/>
        </authorList>
    </citation>
    <scope>NUCLEOTIDE SEQUENCE [LARGE SCALE GENOMIC DNA]</scope>
</reference>
<evidence type="ECO:0008006" key="2">
    <source>
        <dbReference type="Google" id="ProtNLM"/>
    </source>
</evidence>
<feature type="non-terminal residue" evidence="1">
    <location>
        <position position="83"/>
    </location>
</feature>